<evidence type="ECO:0000256" key="1">
    <source>
        <dbReference type="ARBA" id="ARBA00023015"/>
    </source>
</evidence>
<dbReference type="OrthoDB" id="9151800at2"/>
<feature type="DNA-binding region" description="H-T-H motif" evidence="4">
    <location>
        <begin position="41"/>
        <end position="60"/>
    </location>
</feature>
<dbReference type="AlphaFoldDB" id="A0A4Z0LVS9"/>
<protein>
    <submittedName>
        <fullName evidence="6">TetR/AcrR family transcriptional regulator</fullName>
    </submittedName>
</protein>
<dbReference type="PANTHER" id="PTHR30055">
    <property type="entry name" value="HTH-TYPE TRANSCRIPTIONAL REGULATOR RUTR"/>
    <property type="match status" value="1"/>
</dbReference>
<reference evidence="6 7" key="1">
    <citation type="submission" date="2019-04" db="EMBL/GenBank/DDBJ databases">
        <title>Taxonomy of novel Haliea sp. from mangrove soil of West Coast of India.</title>
        <authorList>
            <person name="Verma A."/>
            <person name="Kumar P."/>
            <person name="Krishnamurthi S."/>
        </authorList>
    </citation>
    <scope>NUCLEOTIDE SEQUENCE [LARGE SCALE GENOMIC DNA]</scope>
    <source>
        <strain evidence="6 7">SAOS-164</strain>
    </source>
</reference>
<dbReference type="Proteomes" id="UP000298050">
    <property type="component" value="Unassembled WGS sequence"/>
</dbReference>
<dbReference type="InterPro" id="IPR009057">
    <property type="entry name" value="Homeodomain-like_sf"/>
</dbReference>
<dbReference type="GO" id="GO:0000976">
    <property type="term" value="F:transcription cis-regulatory region binding"/>
    <property type="evidence" value="ECO:0007669"/>
    <property type="project" value="TreeGrafter"/>
</dbReference>
<feature type="domain" description="HTH tetR-type" evidence="5">
    <location>
        <begin position="18"/>
        <end position="78"/>
    </location>
</feature>
<dbReference type="PROSITE" id="PS50977">
    <property type="entry name" value="HTH_TETR_2"/>
    <property type="match status" value="1"/>
</dbReference>
<accession>A0A4Z0LVS9</accession>
<dbReference type="InterPro" id="IPR001647">
    <property type="entry name" value="HTH_TetR"/>
</dbReference>
<dbReference type="SUPFAM" id="SSF46689">
    <property type="entry name" value="Homeodomain-like"/>
    <property type="match status" value="1"/>
</dbReference>
<dbReference type="GO" id="GO:0003700">
    <property type="term" value="F:DNA-binding transcription factor activity"/>
    <property type="evidence" value="ECO:0007669"/>
    <property type="project" value="TreeGrafter"/>
</dbReference>
<proteinExistence type="predicted"/>
<evidence type="ECO:0000256" key="4">
    <source>
        <dbReference type="PROSITE-ProRule" id="PRU00335"/>
    </source>
</evidence>
<keyword evidence="7" id="KW-1185">Reference proteome</keyword>
<evidence type="ECO:0000256" key="3">
    <source>
        <dbReference type="ARBA" id="ARBA00023163"/>
    </source>
</evidence>
<dbReference type="InterPro" id="IPR050109">
    <property type="entry name" value="HTH-type_TetR-like_transc_reg"/>
</dbReference>
<evidence type="ECO:0000259" key="5">
    <source>
        <dbReference type="PROSITE" id="PS50977"/>
    </source>
</evidence>
<keyword evidence="3" id="KW-0804">Transcription</keyword>
<keyword evidence="1" id="KW-0805">Transcription regulation</keyword>
<dbReference type="Pfam" id="PF00440">
    <property type="entry name" value="TetR_N"/>
    <property type="match status" value="1"/>
</dbReference>
<evidence type="ECO:0000256" key="2">
    <source>
        <dbReference type="ARBA" id="ARBA00023125"/>
    </source>
</evidence>
<gene>
    <name evidence="6" type="ORF">E4634_19095</name>
</gene>
<evidence type="ECO:0000313" key="7">
    <source>
        <dbReference type="Proteomes" id="UP000298050"/>
    </source>
</evidence>
<dbReference type="PRINTS" id="PR00455">
    <property type="entry name" value="HTHTETR"/>
</dbReference>
<dbReference type="RefSeq" id="WP_135446271.1">
    <property type="nucleotide sequence ID" value="NZ_SRLE01000014.1"/>
</dbReference>
<organism evidence="6 7">
    <name type="scientific">Mangrovimicrobium sediminis</name>
    <dbReference type="NCBI Taxonomy" id="2562682"/>
    <lineage>
        <taxon>Bacteria</taxon>
        <taxon>Pseudomonadati</taxon>
        <taxon>Pseudomonadota</taxon>
        <taxon>Gammaproteobacteria</taxon>
        <taxon>Cellvibrionales</taxon>
        <taxon>Halieaceae</taxon>
        <taxon>Mangrovimicrobium</taxon>
    </lineage>
</organism>
<dbReference type="PANTHER" id="PTHR30055:SF234">
    <property type="entry name" value="HTH-TYPE TRANSCRIPTIONAL REGULATOR BETI"/>
    <property type="match status" value="1"/>
</dbReference>
<keyword evidence="2 4" id="KW-0238">DNA-binding</keyword>
<comment type="caution">
    <text evidence="6">The sequence shown here is derived from an EMBL/GenBank/DDBJ whole genome shotgun (WGS) entry which is preliminary data.</text>
</comment>
<sequence length="226" mass="25565">MVGPTDAPPSGRRRRNPQATREEILAAARTVLASDGPDGLSLSRVAHLAGVNRGTAYQHFETRDDLIQATVDWVSEHLLQRIFGDNDEGDGQPHNRPIFEAISILVDFAVENPELGRIWLFSVMSSDNPGENAFFRRFAQSTRDLAESEHSEEGIDAEALSVVMLAGYFLWPLWVRANSRTTREREAMTRRMRREMLRLMMHGVVRAESFPHLQQLLDDSAPQKSR</sequence>
<dbReference type="Gene3D" id="1.10.357.10">
    <property type="entry name" value="Tetracycline Repressor, domain 2"/>
    <property type="match status" value="1"/>
</dbReference>
<name>A0A4Z0LVS9_9GAMM</name>
<evidence type="ECO:0000313" key="6">
    <source>
        <dbReference type="EMBL" id="TGD71379.1"/>
    </source>
</evidence>
<dbReference type="EMBL" id="SRLE01000014">
    <property type="protein sequence ID" value="TGD71379.1"/>
    <property type="molecule type" value="Genomic_DNA"/>
</dbReference>